<keyword evidence="8" id="KW-0808">Transferase</keyword>
<keyword evidence="12" id="KW-0539">Nucleus</keyword>
<evidence type="ECO:0000256" key="15">
    <source>
        <dbReference type="ARBA" id="ARBA00048740"/>
    </source>
</evidence>
<evidence type="ECO:0000256" key="17">
    <source>
        <dbReference type="ARBA" id="ARBA00049075"/>
    </source>
</evidence>
<comment type="function">
    <text evidence="19">Catalyzes the 2 serial methylation steps for the conversion of the 7-monomethylguanosine (m(7)G) caps of snRNAs and snoRNAs to a 2,2,7-trimethylguanosine (m(2,2,7)G) cap structure. The enzyme is specific for guanine, and N7 methylation must precede N2 methylation. Hypermethylation of the m7G cap of U snRNAs leads to their concentration in nuclear foci, their colocalization with coilin and the formation of canonical Cajal bodies (CBs). Plays a role in transcriptional regulation.</text>
</comment>
<dbReference type="Gene3D" id="3.40.50.150">
    <property type="entry name" value="Vaccinia Virus protein VP39"/>
    <property type="match status" value="1"/>
</dbReference>
<comment type="similarity">
    <text evidence="13">Belongs to the methyltransferase superfamily. Trimethylguanosine synthase family.</text>
</comment>
<evidence type="ECO:0000313" key="24">
    <source>
        <dbReference type="Proteomes" id="UP001162029"/>
    </source>
</evidence>
<gene>
    <name evidence="23" type="ORF">PDE001_LOCUS8228</name>
</gene>
<dbReference type="EMBL" id="CANTFM010001700">
    <property type="protein sequence ID" value="CAI5742368.1"/>
    <property type="molecule type" value="Genomic_DNA"/>
</dbReference>
<evidence type="ECO:0000256" key="18">
    <source>
        <dbReference type="ARBA" id="ARBA00049790"/>
    </source>
</evidence>
<evidence type="ECO:0000256" key="9">
    <source>
        <dbReference type="ARBA" id="ARBA00022691"/>
    </source>
</evidence>
<evidence type="ECO:0000256" key="16">
    <source>
        <dbReference type="ARBA" id="ARBA00048763"/>
    </source>
</evidence>
<evidence type="ECO:0000256" key="8">
    <source>
        <dbReference type="ARBA" id="ARBA00022679"/>
    </source>
</evidence>
<evidence type="ECO:0000256" key="14">
    <source>
        <dbReference type="ARBA" id="ARBA00047418"/>
    </source>
</evidence>
<evidence type="ECO:0000256" key="22">
    <source>
        <dbReference type="ARBA" id="ARBA00081504"/>
    </source>
</evidence>
<dbReference type="GO" id="GO:0005737">
    <property type="term" value="C:cytoplasm"/>
    <property type="evidence" value="ECO:0007669"/>
    <property type="project" value="UniProtKB-SubCell"/>
</dbReference>
<evidence type="ECO:0000256" key="5">
    <source>
        <dbReference type="ARBA" id="ARBA00022490"/>
    </source>
</evidence>
<keyword evidence="10" id="KW-0805">Transcription regulation</keyword>
<evidence type="ECO:0000313" key="23">
    <source>
        <dbReference type="EMBL" id="CAI5742368.1"/>
    </source>
</evidence>
<evidence type="ECO:0000256" key="10">
    <source>
        <dbReference type="ARBA" id="ARBA00023015"/>
    </source>
</evidence>
<keyword evidence="11" id="KW-0804">Transcription</keyword>
<keyword evidence="5" id="KW-0963">Cytoplasm</keyword>
<organism evidence="23 24">
    <name type="scientific">Peronospora destructor</name>
    <dbReference type="NCBI Taxonomy" id="86335"/>
    <lineage>
        <taxon>Eukaryota</taxon>
        <taxon>Sar</taxon>
        <taxon>Stramenopiles</taxon>
        <taxon>Oomycota</taxon>
        <taxon>Peronosporomycetes</taxon>
        <taxon>Peronosporales</taxon>
        <taxon>Peronosporaceae</taxon>
        <taxon>Peronospora</taxon>
    </lineage>
</organism>
<keyword evidence="7" id="KW-0489">Methyltransferase</keyword>
<reference evidence="23" key="1">
    <citation type="submission" date="2022-12" db="EMBL/GenBank/DDBJ databases">
        <authorList>
            <person name="Webb A."/>
        </authorList>
    </citation>
    <scope>NUCLEOTIDE SEQUENCE</scope>
    <source>
        <strain evidence="23">Pd1</strain>
    </source>
</reference>
<proteinExistence type="inferred from homology"/>
<comment type="subcellular location">
    <subcellularLocation>
        <location evidence="2">Cytoplasm</location>
    </subcellularLocation>
    <subcellularLocation>
        <location evidence="1">Nucleus</location>
        <location evidence="1">Cajal body</location>
    </subcellularLocation>
    <subcellularLocation>
        <location evidence="3">Nucleus</location>
        <location evidence="3">Nucleolus</location>
    </subcellularLocation>
</comment>
<dbReference type="PANTHER" id="PTHR14741:SF32">
    <property type="entry name" value="TRIMETHYLGUANOSINE SYNTHASE"/>
    <property type="match status" value="1"/>
</dbReference>
<dbReference type="SUPFAM" id="SSF53335">
    <property type="entry name" value="S-adenosyl-L-methionine-dependent methyltransferases"/>
    <property type="match status" value="1"/>
</dbReference>
<dbReference type="CDD" id="cd02440">
    <property type="entry name" value="AdoMet_MTases"/>
    <property type="match status" value="1"/>
</dbReference>
<dbReference type="InterPro" id="IPR019012">
    <property type="entry name" value="RNA_cap_Gua-N2-MeTrfase"/>
</dbReference>
<dbReference type="GO" id="GO:0015030">
    <property type="term" value="C:Cajal body"/>
    <property type="evidence" value="ECO:0007669"/>
    <property type="project" value="UniProtKB-SubCell"/>
</dbReference>
<keyword evidence="6" id="KW-0597">Phosphoprotein</keyword>
<dbReference type="Pfam" id="PF09445">
    <property type="entry name" value="Methyltransf_15"/>
    <property type="match status" value="1"/>
</dbReference>
<dbReference type="AlphaFoldDB" id="A0AAV0V266"/>
<dbReference type="InterPro" id="IPR029063">
    <property type="entry name" value="SAM-dependent_MTases_sf"/>
</dbReference>
<comment type="catalytic activity">
    <reaction evidence="15">
        <text>a 5'-end (N(7)-methyl 5'-triphosphoguanosine)-ribonucleoside in snoRNA + S-adenosyl-L-methionine = a 5'-end (N(2),N(7)-dimethyl 5'-triphosphoguanosine)-ribonucleoside in snoRNA + S-adenosyl-L-homocysteine + H(+)</text>
        <dbReference type="Rhea" id="RHEA:78475"/>
        <dbReference type="Rhea" id="RHEA-COMP:19086"/>
        <dbReference type="Rhea" id="RHEA-COMP:19088"/>
        <dbReference type="ChEBI" id="CHEBI:15378"/>
        <dbReference type="ChEBI" id="CHEBI:57856"/>
        <dbReference type="ChEBI" id="CHEBI:59789"/>
        <dbReference type="ChEBI" id="CHEBI:156461"/>
        <dbReference type="ChEBI" id="CHEBI:172880"/>
    </reaction>
    <physiologicalReaction direction="left-to-right" evidence="15">
        <dbReference type="Rhea" id="RHEA:78476"/>
    </physiologicalReaction>
</comment>
<comment type="subunit">
    <text evidence="20">May form homooligomers. Interacts with CREBBP/CBP, EED/WAIT1, EP300/P300, NCOA6/PRIP, PPARBP/PBP and SMN.</text>
</comment>
<evidence type="ECO:0000256" key="11">
    <source>
        <dbReference type="ARBA" id="ARBA00023163"/>
    </source>
</evidence>
<evidence type="ECO:0000256" key="20">
    <source>
        <dbReference type="ARBA" id="ARBA00064494"/>
    </source>
</evidence>
<comment type="catalytic activity">
    <reaction evidence="17">
        <text>a 5'-end (N(7)-methyl 5'-triphosphoguanosine)-ribonucleoside in snRNA + S-adenosyl-L-methionine = a 5'-end (N(2),N(7)-dimethyl 5'-triphosphoguanosine)-ribonucleoside in snRNA + S-adenosyl-L-homocysteine + H(+)</text>
        <dbReference type="Rhea" id="RHEA:78471"/>
        <dbReference type="Rhea" id="RHEA-COMP:19085"/>
        <dbReference type="Rhea" id="RHEA-COMP:19087"/>
        <dbReference type="ChEBI" id="CHEBI:15378"/>
        <dbReference type="ChEBI" id="CHEBI:57856"/>
        <dbReference type="ChEBI" id="CHEBI:59789"/>
        <dbReference type="ChEBI" id="CHEBI:156461"/>
        <dbReference type="ChEBI" id="CHEBI:172880"/>
    </reaction>
    <physiologicalReaction direction="left-to-right" evidence="17">
        <dbReference type="Rhea" id="RHEA:78472"/>
    </physiologicalReaction>
</comment>
<sequence length="420" mass="46950">MVLMTEMRLYSRKTPGIHEVKGITRHLIGKKRKKTKRRRLVDDDGTKEDACAALYVAAQAYMKQEMEKAGLEGTLPMSFGSPLTIKKMKKHKRSLKDKSELSFHEKKVDPVEIGEENDDVGCKQVEGEEKVSAIEEGEEKAKDNEEKSLMSETTTVEKVRVIYDSDGGVVEKVEVGATIKSEEQSVNAIVCTKSSRGKKRNQYPVSKDVVKFYVQRHILFEKFEDGIQLDHESWYSVTPQVVAEHIATRLSCDVVVDLFAGCGGNVIQLAMTCKQVIAIDIDPEKIRMAKHNAAIYGVAQKIEWIVGNSLDILSRLKADAVFLSPPWGGVSYNRKHFRLGDMLVKGVSGLDLFAMARKVSKNIAYYLPKGTSTSDLEALTPGEPVECEKIFLNDQLKVLTAYYGDLVTLNLQVEESLLLL</sequence>
<accession>A0AAV0V266</accession>
<evidence type="ECO:0000256" key="19">
    <source>
        <dbReference type="ARBA" id="ARBA00057179"/>
    </source>
</evidence>
<evidence type="ECO:0000256" key="21">
    <source>
        <dbReference type="ARBA" id="ARBA00079339"/>
    </source>
</evidence>
<evidence type="ECO:0000256" key="7">
    <source>
        <dbReference type="ARBA" id="ARBA00022603"/>
    </source>
</evidence>
<evidence type="ECO:0000256" key="13">
    <source>
        <dbReference type="ARBA" id="ARBA00025783"/>
    </source>
</evidence>
<comment type="catalytic activity">
    <reaction evidence="14">
        <text>a 5'-end (N(2),N(7)-dimethyl 5'-triphosphoguanosine)-ribonucleoside in snoRNA + S-adenosyl-L-methionine = a 5'-end (N(2),N(2),N(7)-trimethyl 5'-triphosphoguanosine)-ribonucleoside in snoRNA + S-adenosyl-L-homocysteine + H(+)</text>
        <dbReference type="Rhea" id="RHEA:78507"/>
        <dbReference type="Rhea" id="RHEA-COMP:19088"/>
        <dbReference type="Rhea" id="RHEA-COMP:19090"/>
        <dbReference type="ChEBI" id="CHEBI:15378"/>
        <dbReference type="ChEBI" id="CHEBI:57856"/>
        <dbReference type="ChEBI" id="CHEBI:59789"/>
        <dbReference type="ChEBI" id="CHEBI:167623"/>
        <dbReference type="ChEBI" id="CHEBI:172880"/>
    </reaction>
    <physiologicalReaction direction="left-to-right" evidence="14">
        <dbReference type="Rhea" id="RHEA:78508"/>
    </physiologicalReaction>
</comment>
<keyword evidence="24" id="KW-1185">Reference proteome</keyword>
<protein>
    <recommendedName>
        <fullName evidence="4">Trimethylguanosine synthase</fullName>
    </recommendedName>
    <alternativeName>
        <fullName evidence="18">Cap-specific guanine-N(2) methyltransferase</fullName>
    </alternativeName>
    <alternativeName>
        <fullName evidence="21">Nuclear receptor coactivator 6-interacting protein</fullName>
    </alternativeName>
    <alternativeName>
        <fullName evidence="22">PRIP-interacting protein with methyltransferase motif</fullName>
    </alternativeName>
</protein>
<dbReference type="Proteomes" id="UP001162029">
    <property type="component" value="Unassembled WGS sequence"/>
</dbReference>
<evidence type="ECO:0000256" key="1">
    <source>
        <dbReference type="ARBA" id="ARBA00004408"/>
    </source>
</evidence>
<keyword evidence="9" id="KW-0949">S-adenosyl-L-methionine</keyword>
<dbReference type="PANTHER" id="PTHR14741">
    <property type="entry name" value="S-ADENOSYLMETHIONINE-DEPENDENT METHYLTRANSFERASE RELATED"/>
    <property type="match status" value="1"/>
</dbReference>
<comment type="caution">
    <text evidence="23">The sequence shown here is derived from an EMBL/GenBank/DDBJ whole genome shotgun (WGS) entry which is preliminary data.</text>
</comment>
<evidence type="ECO:0000256" key="12">
    <source>
        <dbReference type="ARBA" id="ARBA00023242"/>
    </source>
</evidence>
<evidence type="ECO:0000256" key="3">
    <source>
        <dbReference type="ARBA" id="ARBA00004604"/>
    </source>
</evidence>
<dbReference type="GO" id="GO:0071164">
    <property type="term" value="F:RNA cap trimethylguanosine synthase activity"/>
    <property type="evidence" value="ECO:0007669"/>
    <property type="project" value="TreeGrafter"/>
</dbReference>
<dbReference type="GO" id="GO:0005730">
    <property type="term" value="C:nucleolus"/>
    <property type="evidence" value="ECO:0007669"/>
    <property type="project" value="UniProtKB-SubCell"/>
</dbReference>
<evidence type="ECO:0000256" key="6">
    <source>
        <dbReference type="ARBA" id="ARBA00022553"/>
    </source>
</evidence>
<evidence type="ECO:0000256" key="2">
    <source>
        <dbReference type="ARBA" id="ARBA00004496"/>
    </source>
</evidence>
<comment type="catalytic activity">
    <reaction evidence="16">
        <text>a 5'-end (N(2),N(7)-dimethyl 5'-triphosphoguanosine)-ribonucleoside in snRNA + S-adenosyl-L-methionine = a 5'-end (N(2),N(2),N(7)-trimethyl 5'-triphosphoguanosine)-ribonucleoside in snRNA + S-adenosyl-L-homocysteine + H(+)</text>
        <dbReference type="Rhea" id="RHEA:78479"/>
        <dbReference type="Rhea" id="RHEA-COMP:19087"/>
        <dbReference type="Rhea" id="RHEA-COMP:19089"/>
        <dbReference type="ChEBI" id="CHEBI:15378"/>
        <dbReference type="ChEBI" id="CHEBI:57856"/>
        <dbReference type="ChEBI" id="CHEBI:59789"/>
        <dbReference type="ChEBI" id="CHEBI:167623"/>
        <dbReference type="ChEBI" id="CHEBI:172880"/>
    </reaction>
    <physiologicalReaction direction="left-to-right" evidence="16">
        <dbReference type="Rhea" id="RHEA:78480"/>
    </physiologicalReaction>
</comment>
<dbReference type="FunFam" id="3.40.50.150:FF:000066">
    <property type="entry name" value="Trimethylguanosine synthase 1"/>
    <property type="match status" value="1"/>
</dbReference>
<evidence type="ECO:0000256" key="4">
    <source>
        <dbReference type="ARBA" id="ARBA00018517"/>
    </source>
</evidence>
<name>A0AAV0V266_9STRA</name>